<reference evidence="1" key="1">
    <citation type="submission" date="2020-11" db="EMBL/GenBank/DDBJ databases">
        <title>Adaptations for nitrogen fixation in a non-lichenized fungal sporocarp promotes dispersal by wood-feeding termites.</title>
        <authorList>
            <consortium name="DOE Joint Genome Institute"/>
            <person name="Koch R.A."/>
            <person name="Yoon G."/>
            <person name="Arayal U."/>
            <person name="Lail K."/>
            <person name="Amirebrahimi M."/>
            <person name="Labutti K."/>
            <person name="Lipzen A."/>
            <person name="Riley R."/>
            <person name="Barry K."/>
            <person name="Henrissat B."/>
            <person name="Grigoriev I.V."/>
            <person name="Herr J.R."/>
            <person name="Aime M.C."/>
        </authorList>
    </citation>
    <scope>NUCLEOTIDE SEQUENCE</scope>
    <source>
        <strain evidence="1">MCA 3950</strain>
    </source>
</reference>
<protein>
    <submittedName>
        <fullName evidence="1">Uncharacterized protein</fullName>
    </submittedName>
</protein>
<dbReference type="Proteomes" id="UP000812287">
    <property type="component" value="Unassembled WGS sequence"/>
</dbReference>
<proteinExistence type="predicted"/>
<evidence type="ECO:0000313" key="2">
    <source>
        <dbReference type="Proteomes" id="UP000812287"/>
    </source>
</evidence>
<dbReference type="OrthoDB" id="3270368at2759"/>
<keyword evidence="2" id="KW-1185">Reference proteome</keyword>
<dbReference type="EMBL" id="MU250523">
    <property type="protein sequence ID" value="KAG7452708.1"/>
    <property type="molecule type" value="Genomic_DNA"/>
</dbReference>
<dbReference type="GeneID" id="66102389"/>
<sequence length="133" mass="14364">MDVVQAAASALSASRKIESVDSSLKHVLEAVKLLDLPSPSLNVIEKIGSCLRKPLLPLYQHCTNLALRFCSATLICISVKKVQPALLVQANSLVAAWQATQTALLSGVLDFIERNPTSCSFLGLFAQHLTVHR</sequence>
<gene>
    <name evidence="1" type="ORF">BT62DRAFT_21726</name>
</gene>
<name>A0A9P7W5W0_9AGAR</name>
<comment type="caution">
    <text evidence="1">The sequence shown here is derived from an EMBL/GenBank/DDBJ whole genome shotgun (WGS) entry which is preliminary data.</text>
</comment>
<dbReference type="RefSeq" id="XP_043046208.1">
    <property type="nucleotide sequence ID" value="XM_043180093.1"/>
</dbReference>
<dbReference type="AlphaFoldDB" id="A0A9P7W5W0"/>
<organism evidence="1 2">
    <name type="scientific">Guyanagaster necrorhizus</name>
    <dbReference type="NCBI Taxonomy" id="856835"/>
    <lineage>
        <taxon>Eukaryota</taxon>
        <taxon>Fungi</taxon>
        <taxon>Dikarya</taxon>
        <taxon>Basidiomycota</taxon>
        <taxon>Agaricomycotina</taxon>
        <taxon>Agaricomycetes</taxon>
        <taxon>Agaricomycetidae</taxon>
        <taxon>Agaricales</taxon>
        <taxon>Marasmiineae</taxon>
        <taxon>Physalacriaceae</taxon>
        <taxon>Guyanagaster</taxon>
    </lineage>
</organism>
<evidence type="ECO:0000313" key="1">
    <source>
        <dbReference type="EMBL" id="KAG7452708.1"/>
    </source>
</evidence>
<accession>A0A9P7W5W0</accession>